<organism evidence="11 12">
    <name type="scientific">Frankliniella occidentalis</name>
    <name type="common">Western flower thrips</name>
    <name type="synonym">Euthrips occidentalis</name>
    <dbReference type="NCBI Taxonomy" id="133901"/>
    <lineage>
        <taxon>Eukaryota</taxon>
        <taxon>Metazoa</taxon>
        <taxon>Ecdysozoa</taxon>
        <taxon>Arthropoda</taxon>
        <taxon>Hexapoda</taxon>
        <taxon>Insecta</taxon>
        <taxon>Pterygota</taxon>
        <taxon>Neoptera</taxon>
        <taxon>Paraneoptera</taxon>
        <taxon>Thysanoptera</taxon>
        <taxon>Terebrantia</taxon>
        <taxon>Thripoidea</taxon>
        <taxon>Thripidae</taxon>
        <taxon>Frankliniella</taxon>
    </lineage>
</organism>
<feature type="compositionally biased region" description="Low complexity" evidence="9">
    <location>
        <begin position="117"/>
        <end position="143"/>
    </location>
</feature>
<keyword evidence="5" id="KW-0378">Hydrolase</keyword>
<dbReference type="PROSITE" id="PS51909">
    <property type="entry name" value="LYSOZYME_I"/>
    <property type="match status" value="1"/>
</dbReference>
<dbReference type="CDD" id="cd16890">
    <property type="entry name" value="lyz_i"/>
    <property type="match status" value="1"/>
</dbReference>
<dbReference type="EC" id="3.2.1.17" evidence="2"/>
<dbReference type="PANTHER" id="PTHR11195">
    <property type="entry name" value="DESTABILASE-RELATED"/>
    <property type="match status" value="1"/>
</dbReference>
<evidence type="ECO:0000256" key="6">
    <source>
        <dbReference type="ARBA" id="ARBA00023157"/>
    </source>
</evidence>
<dbReference type="RefSeq" id="XP_026283285.2">
    <property type="nucleotide sequence ID" value="XM_026427500.2"/>
</dbReference>
<feature type="chain" id="PRO_5039211926" description="lysozyme" evidence="10">
    <location>
        <begin position="34"/>
        <end position="293"/>
    </location>
</feature>
<evidence type="ECO:0000256" key="10">
    <source>
        <dbReference type="SAM" id="SignalP"/>
    </source>
</evidence>
<gene>
    <name evidence="12" type="primary">LOC113209799</name>
</gene>
<dbReference type="AlphaFoldDB" id="A0A6J1SVD3"/>
<accession>A0A6J1SVD3</accession>
<dbReference type="InterPro" id="IPR008597">
    <property type="entry name" value="Invert_lysozyme"/>
</dbReference>
<dbReference type="KEGG" id="foc:113209799"/>
<evidence type="ECO:0000256" key="2">
    <source>
        <dbReference type="ARBA" id="ARBA00012732"/>
    </source>
</evidence>
<keyword evidence="4" id="KW-0081">Bacteriolytic enzyme</keyword>
<evidence type="ECO:0000256" key="3">
    <source>
        <dbReference type="ARBA" id="ARBA00022529"/>
    </source>
</evidence>
<keyword evidence="7" id="KW-0326">Glycosidase</keyword>
<evidence type="ECO:0000256" key="7">
    <source>
        <dbReference type="ARBA" id="ARBA00023295"/>
    </source>
</evidence>
<feature type="disulfide bond" evidence="8">
    <location>
        <begin position="222"/>
        <end position="228"/>
    </location>
</feature>
<evidence type="ECO:0000313" key="11">
    <source>
        <dbReference type="Proteomes" id="UP000504606"/>
    </source>
</evidence>
<dbReference type="GO" id="GO:0003796">
    <property type="term" value="F:lysozyme activity"/>
    <property type="evidence" value="ECO:0007669"/>
    <property type="project" value="UniProtKB-EC"/>
</dbReference>
<keyword evidence="10" id="KW-0732">Signal</keyword>
<dbReference type="GO" id="GO:0042742">
    <property type="term" value="P:defense response to bacterium"/>
    <property type="evidence" value="ECO:0007669"/>
    <property type="project" value="UniProtKB-KW"/>
</dbReference>
<dbReference type="Pfam" id="PF05497">
    <property type="entry name" value="Destabilase"/>
    <property type="match status" value="1"/>
</dbReference>
<dbReference type="GO" id="GO:0031640">
    <property type="term" value="P:killing of cells of another organism"/>
    <property type="evidence" value="ECO:0007669"/>
    <property type="project" value="UniProtKB-KW"/>
</dbReference>
<feature type="disulfide bond" evidence="8">
    <location>
        <begin position="172"/>
        <end position="178"/>
    </location>
</feature>
<evidence type="ECO:0000256" key="5">
    <source>
        <dbReference type="ARBA" id="ARBA00022801"/>
    </source>
</evidence>
<dbReference type="GeneID" id="113209799"/>
<dbReference type="Proteomes" id="UP000504606">
    <property type="component" value="Unplaced"/>
</dbReference>
<keyword evidence="3" id="KW-0929">Antimicrobial</keyword>
<comment type="catalytic activity">
    <reaction evidence="1">
        <text>Hydrolysis of (1-&gt;4)-beta-linkages between N-acetylmuramic acid and N-acetyl-D-glucosamine residues in a peptidoglycan and between N-acetyl-D-glucosamine residues in chitodextrins.</text>
        <dbReference type="EC" id="3.2.1.17"/>
    </reaction>
</comment>
<dbReference type="OrthoDB" id="6337871at2759"/>
<protein>
    <recommendedName>
        <fullName evidence="2">lysozyme</fullName>
        <ecNumber evidence="2">3.2.1.17</ecNumber>
    </recommendedName>
</protein>
<dbReference type="Gene3D" id="1.10.530.10">
    <property type="match status" value="1"/>
</dbReference>
<feature type="disulfide bond" evidence="8">
    <location>
        <begin position="184"/>
        <end position="190"/>
    </location>
</feature>
<feature type="signal peptide" evidence="10">
    <location>
        <begin position="1"/>
        <end position="33"/>
    </location>
</feature>
<reference evidence="12" key="1">
    <citation type="submission" date="2025-08" db="UniProtKB">
        <authorList>
            <consortium name="RefSeq"/>
        </authorList>
    </citation>
    <scope>IDENTIFICATION</scope>
    <source>
        <tissue evidence="12">Whole organism</tissue>
    </source>
</reference>
<evidence type="ECO:0000313" key="12">
    <source>
        <dbReference type="RefSeq" id="XP_026283285.2"/>
    </source>
</evidence>
<feature type="region of interest" description="Disordered" evidence="9">
    <location>
        <begin position="117"/>
        <end position="149"/>
    </location>
</feature>
<keyword evidence="11" id="KW-1185">Reference proteome</keyword>
<keyword evidence="6 8" id="KW-1015">Disulfide bond</keyword>
<proteinExistence type="predicted"/>
<name>A0A6J1SVD3_FRAOC</name>
<dbReference type="PANTHER" id="PTHR11195:SF13">
    <property type="entry name" value="INVERTEBRATE-TYPE LYSOZYME 2-RELATED"/>
    <property type="match status" value="1"/>
</dbReference>
<evidence type="ECO:0000256" key="1">
    <source>
        <dbReference type="ARBA" id="ARBA00000632"/>
    </source>
</evidence>
<sequence>MSGSRTSKTGAAMLAAALLAVVVVALLPAPAAAQFQPESPAQRQLLLLVQDIQNQLARQQNSFLRGQQPSQVQARQPLPQIIVQEVAEQPQNFLRGQQQAVPRIIVEEVVEQQQQPQRRVIAVQPQQQRLQPQPALPRQRPQANDTAKPQFLEPGVGRWLINGDPACLPCICEAASGCDETLGCDDRGFCGPFLLSKRYWTLAGKPLLRGDSPDRPGASSDCLRDSFCAAEAVRGYLDRFAQDCDGNKRVDCFDLARVHFQGPFNCRSPLQPPTDFSDTFRRCWDASRQTTAQ</sequence>
<evidence type="ECO:0000256" key="8">
    <source>
        <dbReference type="PIRSR" id="PIRSR608597-3"/>
    </source>
</evidence>
<evidence type="ECO:0000256" key="9">
    <source>
        <dbReference type="SAM" id="MobiDB-lite"/>
    </source>
</evidence>
<feature type="disulfide bond" evidence="8">
    <location>
        <begin position="167"/>
        <end position="252"/>
    </location>
</feature>
<evidence type="ECO:0000256" key="4">
    <source>
        <dbReference type="ARBA" id="ARBA00022638"/>
    </source>
</evidence>